<reference evidence="2" key="1">
    <citation type="submission" date="2022-07" db="EMBL/GenBank/DDBJ databases">
        <title>Genome analysis of Parmales, a sister group of diatoms, reveals the evolutionary specialization of diatoms from phago-mixotrophs to photoautotrophs.</title>
        <authorList>
            <person name="Ban H."/>
            <person name="Sato S."/>
            <person name="Yoshikawa S."/>
            <person name="Kazumasa Y."/>
            <person name="Nakamura Y."/>
            <person name="Ichinomiya M."/>
            <person name="Saitoh K."/>
            <person name="Sato N."/>
            <person name="Blanc-Mathieu R."/>
            <person name="Endo H."/>
            <person name="Kuwata A."/>
            <person name="Ogata H."/>
        </authorList>
    </citation>
    <scope>NUCLEOTIDE SEQUENCE</scope>
</reference>
<feature type="transmembrane region" description="Helical" evidence="1">
    <location>
        <begin position="355"/>
        <end position="380"/>
    </location>
</feature>
<feature type="transmembrane region" description="Helical" evidence="1">
    <location>
        <begin position="440"/>
        <end position="458"/>
    </location>
</feature>
<dbReference type="OrthoDB" id="10250354at2759"/>
<feature type="transmembrane region" description="Helical" evidence="1">
    <location>
        <begin position="291"/>
        <end position="308"/>
    </location>
</feature>
<feature type="non-terminal residue" evidence="2">
    <location>
        <position position="1"/>
    </location>
</feature>
<gene>
    <name evidence="2" type="ORF">TrRE_jg12494</name>
</gene>
<evidence type="ECO:0000313" key="2">
    <source>
        <dbReference type="EMBL" id="GMI06028.1"/>
    </source>
</evidence>
<protein>
    <submittedName>
        <fullName evidence="2">Uncharacterized protein</fullName>
    </submittedName>
</protein>
<keyword evidence="1" id="KW-0812">Transmembrane</keyword>
<organism evidence="2 3">
    <name type="scientific">Triparma retinervis</name>
    <dbReference type="NCBI Taxonomy" id="2557542"/>
    <lineage>
        <taxon>Eukaryota</taxon>
        <taxon>Sar</taxon>
        <taxon>Stramenopiles</taxon>
        <taxon>Ochrophyta</taxon>
        <taxon>Bolidophyceae</taxon>
        <taxon>Parmales</taxon>
        <taxon>Triparmaceae</taxon>
        <taxon>Triparma</taxon>
    </lineage>
</organism>
<dbReference type="Gene3D" id="1.20.1260.100">
    <property type="entry name" value="TspO/MBR protein"/>
    <property type="match status" value="1"/>
</dbReference>
<feature type="transmembrane region" description="Helical" evidence="1">
    <location>
        <begin position="238"/>
        <end position="262"/>
    </location>
</feature>
<feature type="transmembrane region" description="Helical" evidence="1">
    <location>
        <begin position="392"/>
        <end position="420"/>
    </location>
</feature>
<evidence type="ECO:0000256" key="1">
    <source>
        <dbReference type="SAM" id="Phobius"/>
    </source>
</evidence>
<keyword evidence="1" id="KW-0472">Membrane</keyword>
<accession>A0A9W7CHP2</accession>
<comment type="caution">
    <text evidence="2">The sequence shown here is derived from an EMBL/GenBank/DDBJ whole genome shotgun (WGS) entry which is preliminary data.</text>
</comment>
<dbReference type="PANTHER" id="PTHR33802:SF1">
    <property type="entry name" value="XK-RELATED PROTEIN"/>
    <property type="match status" value="1"/>
</dbReference>
<dbReference type="Proteomes" id="UP001165082">
    <property type="component" value="Unassembled WGS sequence"/>
</dbReference>
<feature type="transmembrane region" description="Helical" evidence="1">
    <location>
        <begin position="315"/>
        <end position="335"/>
    </location>
</feature>
<name>A0A9W7CHP2_9STRA</name>
<evidence type="ECO:0000313" key="3">
    <source>
        <dbReference type="Proteomes" id="UP001165082"/>
    </source>
</evidence>
<keyword evidence="3" id="KW-1185">Reference proteome</keyword>
<sequence length="483" mass="51369">LGPKRFPDHDSRFLWVVRYVKGGELGGGGEALIGEVERAVREAGKGWRVGVVDCGRAGDFCEAGRRKGYVWTTVSGGKEREVEVGGKGKLREELRGRVPDGTVVDVNKVGKLKRIVGEGGKGKVISVLLTDKYETPGAWIRQAHKDRGMGRFAVVRGKNLEFGREFEVKRYPVVVVLRGVNPTTKPPATSPCLPASPTFLPYLNTLSFVLCLLGNALGGSGRLWGKSIGEISDEYNSYFTPGGGAFGIWSFIYILMTGFVGYQHFYLATGRGISAAPAAVRSVLVDDVGNMFALSCFLNAGWIIVFTAGTTAAMVISSLVLFSLLSALLSVYASVKVRSATTELPPACKVVVDVLFSVYAGWVAVASIVGVAVAIIALGFDGGEDGDKYASAMLVVALVIFVFTSVKYCDPAFVWVLTWASYFIASKDMEDLNTTTLRGVGYGVCGCSGLVGGGLLAWRMMRGGKEEGREALKVDGGGAEGGV</sequence>
<dbReference type="PANTHER" id="PTHR33802">
    <property type="entry name" value="SI:CH211-161H7.5-RELATED"/>
    <property type="match status" value="1"/>
</dbReference>
<dbReference type="InterPro" id="IPR038330">
    <property type="entry name" value="TspO/MBR-related_sf"/>
</dbReference>
<proteinExistence type="predicted"/>
<dbReference type="AlphaFoldDB" id="A0A9W7CHP2"/>
<keyword evidence="1" id="KW-1133">Transmembrane helix</keyword>
<dbReference type="EMBL" id="BRXZ01000141">
    <property type="protein sequence ID" value="GMI06028.1"/>
    <property type="molecule type" value="Genomic_DNA"/>
</dbReference>